<dbReference type="InterPro" id="IPR003439">
    <property type="entry name" value="ABC_transporter-like_ATP-bd"/>
</dbReference>
<dbReference type="PROSITE" id="PS50893">
    <property type="entry name" value="ABC_TRANSPORTER_2"/>
    <property type="match status" value="2"/>
</dbReference>
<dbReference type="GO" id="GO:0005524">
    <property type="term" value="F:ATP binding"/>
    <property type="evidence" value="ECO:0007669"/>
    <property type="project" value="UniProtKB-KW"/>
</dbReference>
<dbReference type="InterPro" id="IPR050107">
    <property type="entry name" value="ABC_carbohydrate_import_ATPase"/>
</dbReference>
<evidence type="ECO:0000256" key="3">
    <source>
        <dbReference type="ARBA" id="ARBA00022741"/>
    </source>
</evidence>
<dbReference type="InterPro" id="IPR027417">
    <property type="entry name" value="P-loop_NTPase"/>
</dbReference>
<dbReference type="RefSeq" id="WP_134502112.1">
    <property type="nucleotide sequence ID" value="NZ_SOEY01000008.1"/>
</dbReference>
<evidence type="ECO:0000256" key="4">
    <source>
        <dbReference type="ARBA" id="ARBA00022840"/>
    </source>
</evidence>
<proteinExistence type="predicted"/>
<protein>
    <submittedName>
        <fullName evidence="6">Sugar ABC transporter ATP-binding protein</fullName>
    </submittedName>
</protein>
<feature type="domain" description="ABC transporter" evidence="5">
    <location>
        <begin position="2"/>
        <end position="238"/>
    </location>
</feature>
<evidence type="ECO:0000256" key="2">
    <source>
        <dbReference type="ARBA" id="ARBA00022737"/>
    </source>
</evidence>
<feature type="domain" description="ABC transporter" evidence="5">
    <location>
        <begin position="241"/>
        <end position="489"/>
    </location>
</feature>
<dbReference type="SMART" id="SM00382">
    <property type="entry name" value="AAA"/>
    <property type="match status" value="2"/>
</dbReference>
<evidence type="ECO:0000313" key="7">
    <source>
        <dbReference type="Proteomes" id="UP000298173"/>
    </source>
</evidence>
<dbReference type="Pfam" id="PF00005">
    <property type="entry name" value="ABC_tran"/>
    <property type="match status" value="2"/>
</dbReference>
<name>A0A4R8V249_9MICO</name>
<organism evidence="6 7">
    <name type="scientific">Cryobacterium glaciale</name>
    <dbReference type="NCBI Taxonomy" id="1259145"/>
    <lineage>
        <taxon>Bacteria</taxon>
        <taxon>Bacillati</taxon>
        <taxon>Actinomycetota</taxon>
        <taxon>Actinomycetes</taxon>
        <taxon>Micrococcales</taxon>
        <taxon>Microbacteriaceae</taxon>
        <taxon>Cryobacterium</taxon>
    </lineage>
</organism>
<dbReference type="CDD" id="cd03216">
    <property type="entry name" value="ABC_Carb_Monos_I"/>
    <property type="match status" value="1"/>
</dbReference>
<gene>
    <name evidence="6" type="ORF">E3O06_06285</name>
</gene>
<dbReference type="PROSITE" id="PS00211">
    <property type="entry name" value="ABC_TRANSPORTER_1"/>
    <property type="match status" value="1"/>
</dbReference>
<dbReference type="CDD" id="cd03215">
    <property type="entry name" value="ABC_Carb_Monos_II"/>
    <property type="match status" value="1"/>
</dbReference>
<evidence type="ECO:0000259" key="5">
    <source>
        <dbReference type="PROSITE" id="PS50893"/>
    </source>
</evidence>
<dbReference type="PANTHER" id="PTHR43790">
    <property type="entry name" value="CARBOHYDRATE TRANSPORT ATP-BINDING PROTEIN MG119-RELATED"/>
    <property type="match status" value="1"/>
</dbReference>
<keyword evidence="7" id="KW-1185">Reference proteome</keyword>
<dbReference type="GO" id="GO:0016887">
    <property type="term" value="F:ATP hydrolysis activity"/>
    <property type="evidence" value="ECO:0007669"/>
    <property type="project" value="InterPro"/>
</dbReference>
<dbReference type="SUPFAM" id="SSF52540">
    <property type="entry name" value="P-loop containing nucleoside triphosphate hydrolases"/>
    <property type="match status" value="2"/>
</dbReference>
<keyword evidence="2" id="KW-0677">Repeat</keyword>
<evidence type="ECO:0000256" key="1">
    <source>
        <dbReference type="ARBA" id="ARBA00022448"/>
    </source>
</evidence>
<keyword evidence="1" id="KW-0813">Transport</keyword>
<accession>A0A4R8V249</accession>
<dbReference type="PANTHER" id="PTHR43790:SF9">
    <property type="entry name" value="GALACTOFURANOSE TRANSPORTER ATP-BINDING PROTEIN YTFR"/>
    <property type="match status" value="1"/>
</dbReference>
<dbReference type="EMBL" id="SOEY01000008">
    <property type="protein sequence ID" value="TFB75425.1"/>
    <property type="molecule type" value="Genomic_DNA"/>
</dbReference>
<dbReference type="InterPro" id="IPR003593">
    <property type="entry name" value="AAA+_ATPase"/>
</dbReference>
<dbReference type="Proteomes" id="UP000298173">
    <property type="component" value="Unassembled WGS sequence"/>
</dbReference>
<comment type="caution">
    <text evidence="6">The sequence shown here is derived from an EMBL/GenBank/DDBJ whole genome shotgun (WGS) entry which is preliminary data.</text>
</comment>
<evidence type="ECO:0000313" key="6">
    <source>
        <dbReference type="EMBL" id="TFB75425.1"/>
    </source>
</evidence>
<dbReference type="AlphaFoldDB" id="A0A4R8V249"/>
<sequence length="497" mass="53679">MISLSGITKTYGAVTALCNIDLTVNRAEILALAGENGSGKSTLVKILSGVVVPDSGTIRIEGKPVAFHSPLEALDQGIALVAQELTVLPHLPVYENVMLPFVRHRTRRLVSRSNLVARTTQILDELGVQIDPYLPVSRLGPVQQTFVEIAKALVVEPKLLILDEATSRLGEKEVDFLLALIKRLQARGLSTVMITHRIIEMTSTADRAVVLRDGAFAGELPQERLREHELVNLMVGREIVRRTKDYAVSAAAPRLSVEDLQLAGTHKRLTLDVQVGEIVGLAGLVGAGRTELLEALAGVRRVAGGVVTVDGARVPVNNPRRAVLCGLALVPEDRHTQGLIITDSIYENYELGAVPWLGFVNRTRGRLRTRTAMARFGVKTSNVLAPVTSLSGGNQQKVVIARALSKNPSVLLLDEPTRGVDIGARDDIYQIIEEQARNGMAVLLASSDLVEILGICDRVLVMHEGEVVGDLRGDLISEHNIALLSAGGKLESHVYAH</sequence>
<dbReference type="InterPro" id="IPR017871">
    <property type="entry name" value="ABC_transporter-like_CS"/>
</dbReference>
<dbReference type="OrthoDB" id="3396710at2"/>
<dbReference type="Gene3D" id="3.40.50.300">
    <property type="entry name" value="P-loop containing nucleotide triphosphate hydrolases"/>
    <property type="match status" value="2"/>
</dbReference>
<keyword evidence="4 6" id="KW-0067">ATP-binding</keyword>
<reference evidence="6 7" key="1">
    <citation type="submission" date="2019-03" db="EMBL/GenBank/DDBJ databases">
        <title>Genomics of glacier-inhabiting Cryobacterium strains.</title>
        <authorList>
            <person name="Liu Q."/>
            <person name="Xin Y.-H."/>
        </authorList>
    </citation>
    <scope>NUCLEOTIDE SEQUENCE [LARGE SCALE GENOMIC DNA]</scope>
    <source>
        <strain evidence="6 7">HLT2-23</strain>
    </source>
</reference>
<keyword evidence="3" id="KW-0547">Nucleotide-binding</keyword>